<dbReference type="Proteomes" id="UP000037035">
    <property type="component" value="Unassembled WGS sequence"/>
</dbReference>
<keyword evidence="2" id="KW-1185">Reference proteome</keyword>
<reference evidence="1 2" key="1">
    <citation type="submission" date="2015-08" db="EMBL/GenBank/DDBJ databases">
        <title>Next Generation Sequencing and Analysis of the Genome of Puccinia sorghi L Schw, the Causal Agent of Maize Common Rust.</title>
        <authorList>
            <person name="Rochi L."/>
            <person name="Burguener G."/>
            <person name="Darino M."/>
            <person name="Turjanski A."/>
            <person name="Kreff E."/>
            <person name="Dieguez M.J."/>
            <person name="Sacco F."/>
        </authorList>
    </citation>
    <scope>NUCLEOTIDE SEQUENCE [LARGE SCALE GENOMIC DNA]</scope>
    <source>
        <strain evidence="1 2">RO10H11247</strain>
    </source>
</reference>
<organism evidence="1 2">
    <name type="scientific">Puccinia sorghi</name>
    <dbReference type="NCBI Taxonomy" id="27349"/>
    <lineage>
        <taxon>Eukaryota</taxon>
        <taxon>Fungi</taxon>
        <taxon>Dikarya</taxon>
        <taxon>Basidiomycota</taxon>
        <taxon>Pucciniomycotina</taxon>
        <taxon>Pucciniomycetes</taxon>
        <taxon>Pucciniales</taxon>
        <taxon>Pucciniaceae</taxon>
        <taxon>Puccinia</taxon>
    </lineage>
</organism>
<evidence type="ECO:0000313" key="1">
    <source>
        <dbReference type="EMBL" id="KNZ55667.1"/>
    </source>
</evidence>
<protein>
    <submittedName>
        <fullName evidence="1">Putative signal peptide protein</fullName>
    </submittedName>
</protein>
<proteinExistence type="predicted"/>
<dbReference type="EMBL" id="LAVV01007523">
    <property type="protein sequence ID" value="KNZ55667.1"/>
    <property type="molecule type" value="Genomic_DNA"/>
</dbReference>
<accession>A0A0L6V542</accession>
<name>A0A0L6V542_9BASI</name>
<evidence type="ECO:0000313" key="2">
    <source>
        <dbReference type="Proteomes" id="UP000037035"/>
    </source>
</evidence>
<comment type="caution">
    <text evidence="1">The sequence shown here is derived from an EMBL/GenBank/DDBJ whole genome shotgun (WGS) entry which is preliminary data.</text>
</comment>
<dbReference type="VEuPathDB" id="FungiDB:VP01_2619g3"/>
<dbReference type="AlphaFoldDB" id="A0A0L6V542"/>
<sequence>MGLWFSSSRYAHNFPIHVFMLFSVNMVNTSCNVPGQKYSMALGAKCQELSPGDLRTENGF</sequence>
<gene>
    <name evidence="1" type="ORF">VP01_2619g3</name>
</gene>